<evidence type="ECO:0000313" key="2">
    <source>
        <dbReference type="Proteomes" id="UP000199242"/>
    </source>
</evidence>
<comment type="caution">
    <text evidence="1">The sequence shown here is derived from an EMBL/GenBank/DDBJ whole genome shotgun (WGS) entry which is preliminary data.</text>
</comment>
<organism evidence="1 2">
    <name type="scientific">Chryseobacterium taihuense</name>
    <dbReference type="NCBI Taxonomy" id="1141221"/>
    <lineage>
        <taxon>Bacteria</taxon>
        <taxon>Pseudomonadati</taxon>
        <taxon>Bacteroidota</taxon>
        <taxon>Flavobacteriia</taxon>
        <taxon>Flavobacteriales</taxon>
        <taxon>Weeksellaceae</taxon>
        <taxon>Chryseobacterium group</taxon>
        <taxon>Chryseobacterium</taxon>
    </lineage>
</organism>
<protein>
    <recommendedName>
        <fullName evidence="3">YdhG-like domain-containing protein</fullName>
    </recommendedName>
</protein>
<reference evidence="1 2" key="1">
    <citation type="submission" date="2016-10" db="EMBL/GenBank/DDBJ databases">
        <authorList>
            <person name="Varghese N."/>
            <person name="Submissions S."/>
        </authorList>
    </citation>
    <scope>NUCLEOTIDE SEQUENCE [LARGE SCALE GENOMIC DNA]</scope>
    <source>
        <strain evidence="1 2">CGMCC 1.10941</strain>
    </source>
</reference>
<keyword evidence="2" id="KW-1185">Reference proteome</keyword>
<proteinExistence type="predicted"/>
<evidence type="ECO:0000313" key="1">
    <source>
        <dbReference type="EMBL" id="SDL61121.1"/>
    </source>
</evidence>
<name>A0ABY0QRB1_9FLAO</name>
<gene>
    <name evidence="1" type="ORF">SAMN05216273_103120</name>
</gene>
<dbReference type="RefSeq" id="WP_089742096.1">
    <property type="nucleotide sequence ID" value="NZ_FNHD01000003.1"/>
</dbReference>
<dbReference type="Proteomes" id="UP000199242">
    <property type="component" value="Unassembled WGS sequence"/>
</dbReference>
<dbReference type="EMBL" id="FNHD01000003">
    <property type="protein sequence ID" value="SDL61121.1"/>
    <property type="molecule type" value="Genomic_DNA"/>
</dbReference>
<sequence>MADNQTFNKLKKLLKHYEANLTLLHDKDDNYYLNTPISDKNKKAEFFGAVQIKKSYVAFHLMPVYYYPNLLDNISQDLKDRMQGKSCFNFKEIDDKHFKELATLTKKSFELYKSKEKI</sequence>
<accession>A0ABY0QRB1</accession>
<evidence type="ECO:0008006" key="3">
    <source>
        <dbReference type="Google" id="ProtNLM"/>
    </source>
</evidence>